<evidence type="ECO:0000313" key="2">
    <source>
        <dbReference type="EMBL" id="GCD11547.1"/>
    </source>
</evidence>
<feature type="signal peptide" evidence="1">
    <location>
        <begin position="1"/>
        <end position="18"/>
    </location>
</feature>
<accession>A0A401UPU8</accession>
<sequence length="423" mass="48611">MKKKLAILLFIMTLTLFGCGFKNDNQDLKGLEKQVKVSEKSNKNKNEVDIKTSVDEMDLRKLFKIDDKQFGSIWTYIGPIEYGHILKYKATKYDKANNCVNIIMDGYNNGGVGLISEGENGEVGAFTLTYTVKSDSVVEVIANKTKEETTLGSIIPNKIILKAPLKVGNTWEEKFQYKGKEYTAISKITADEYEQKYSKDKKKYKGYVVETSVKGMDNFENKEFNETRIIDLNKGVIEHSYKTIVGEGKDSFEYPFAYRLFCINNEVPYDIKLYESLKDNMGNKNIESIKKIYPQEKSIETKGMTLVKKVSADIDEDKVNETIELFGGVTMSKEGQIINSNDRNKWCLVVNKGKKQFVLFNDYIQLGELEFWAYDLMDYKQFRITTVKSTTASLVFTDYIFNKQSEHFWAVENRTLKGSVNMH</sequence>
<dbReference type="RefSeq" id="WP_125003464.1">
    <property type="nucleotide sequence ID" value="NZ_BHYK01000019.1"/>
</dbReference>
<gene>
    <name evidence="2" type="ORF">Ctaglu_31700</name>
</gene>
<protein>
    <recommendedName>
        <fullName evidence="4">Lipoprotein</fullName>
    </recommendedName>
</protein>
<name>A0A401UPU8_9CLOT</name>
<proteinExistence type="predicted"/>
<comment type="caution">
    <text evidence="2">The sequence shown here is derived from an EMBL/GenBank/DDBJ whole genome shotgun (WGS) entry which is preliminary data.</text>
</comment>
<evidence type="ECO:0000256" key="1">
    <source>
        <dbReference type="SAM" id="SignalP"/>
    </source>
</evidence>
<keyword evidence="1" id="KW-0732">Signal</keyword>
<dbReference type="AlphaFoldDB" id="A0A401UPU8"/>
<feature type="chain" id="PRO_5039247260" description="Lipoprotein" evidence="1">
    <location>
        <begin position="19"/>
        <end position="423"/>
    </location>
</feature>
<keyword evidence="3" id="KW-1185">Reference proteome</keyword>
<dbReference type="OrthoDB" id="2067411at2"/>
<evidence type="ECO:0000313" key="3">
    <source>
        <dbReference type="Proteomes" id="UP000287872"/>
    </source>
</evidence>
<reference evidence="2 3" key="1">
    <citation type="submission" date="2018-11" db="EMBL/GenBank/DDBJ databases">
        <title>Genome sequencing and assembly of Clostridium tagluense strain A121.</title>
        <authorList>
            <person name="Murakami T."/>
            <person name="Segawa T."/>
            <person name="Shcherbakova V.A."/>
            <person name="Mori H."/>
            <person name="Yoshimura Y."/>
        </authorList>
    </citation>
    <scope>NUCLEOTIDE SEQUENCE [LARGE SCALE GENOMIC DNA]</scope>
    <source>
        <strain evidence="2 3">A121</strain>
    </source>
</reference>
<evidence type="ECO:0008006" key="4">
    <source>
        <dbReference type="Google" id="ProtNLM"/>
    </source>
</evidence>
<dbReference type="EMBL" id="BHYK01000019">
    <property type="protein sequence ID" value="GCD11547.1"/>
    <property type="molecule type" value="Genomic_DNA"/>
</dbReference>
<dbReference type="Proteomes" id="UP000287872">
    <property type="component" value="Unassembled WGS sequence"/>
</dbReference>
<dbReference type="PROSITE" id="PS51257">
    <property type="entry name" value="PROKAR_LIPOPROTEIN"/>
    <property type="match status" value="1"/>
</dbReference>
<organism evidence="2 3">
    <name type="scientific">Clostridium tagluense</name>
    <dbReference type="NCBI Taxonomy" id="360422"/>
    <lineage>
        <taxon>Bacteria</taxon>
        <taxon>Bacillati</taxon>
        <taxon>Bacillota</taxon>
        <taxon>Clostridia</taxon>
        <taxon>Eubacteriales</taxon>
        <taxon>Clostridiaceae</taxon>
        <taxon>Clostridium</taxon>
    </lineage>
</organism>